<protein>
    <submittedName>
        <fullName evidence="3">Amidase domain-containing protein</fullName>
    </submittedName>
</protein>
<evidence type="ECO:0000313" key="3">
    <source>
        <dbReference type="EMBL" id="HIR60684.1"/>
    </source>
</evidence>
<evidence type="ECO:0000259" key="2">
    <source>
        <dbReference type="Pfam" id="PF12671"/>
    </source>
</evidence>
<sequence>MPIQNSSPRELLTTSYNREQAVRYANYWAYRRNPNYSSFDSLGGDCTNFVSQALFYAAGVMNFTPDYGWYYISLDNRAPAWSGVEYFWNFMTTNMGPGPFGHEISLSEVLPGDIIQMAIKEPDRFGHTVIVTDLLSQSPGPDSILVAAHDRDSACRPISTYDYSMIRALRIDGVRYLSAATDFPTFRSASPDGEPAAGPEDTEEPSGFTAPPDVG</sequence>
<dbReference type="Pfam" id="PF12671">
    <property type="entry name" value="Amidase_6"/>
    <property type="match status" value="1"/>
</dbReference>
<feature type="region of interest" description="Disordered" evidence="1">
    <location>
        <begin position="186"/>
        <end position="215"/>
    </location>
</feature>
<dbReference type="PANTHER" id="PTHR40032:SF1">
    <property type="entry name" value="EXPORTED PROTEIN"/>
    <property type="match status" value="1"/>
</dbReference>
<accession>A0A9D1J510</accession>
<feature type="domain" description="Putative amidase" evidence="2">
    <location>
        <begin position="15"/>
        <end position="163"/>
    </location>
</feature>
<reference evidence="3" key="2">
    <citation type="journal article" date="2021" name="PeerJ">
        <title>Extensive microbial diversity within the chicken gut microbiome revealed by metagenomics and culture.</title>
        <authorList>
            <person name="Gilroy R."/>
            <person name="Ravi A."/>
            <person name="Getino M."/>
            <person name="Pursley I."/>
            <person name="Horton D.L."/>
            <person name="Alikhan N.F."/>
            <person name="Baker D."/>
            <person name="Gharbi K."/>
            <person name="Hall N."/>
            <person name="Watson M."/>
            <person name="Adriaenssens E.M."/>
            <person name="Foster-Nyarko E."/>
            <person name="Jarju S."/>
            <person name="Secka A."/>
            <person name="Antonio M."/>
            <person name="Oren A."/>
            <person name="Chaudhuri R.R."/>
            <person name="La Ragione R."/>
            <person name="Hildebrand F."/>
            <person name="Pallen M.J."/>
        </authorList>
    </citation>
    <scope>NUCLEOTIDE SEQUENCE</scope>
    <source>
        <strain evidence="3">CHK189-12415</strain>
    </source>
</reference>
<reference evidence="3" key="1">
    <citation type="submission" date="2020-10" db="EMBL/GenBank/DDBJ databases">
        <authorList>
            <person name="Gilroy R."/>
        </authorList>
    </citation>
    <scope>NUCLEOTIDE SEQUENCE</scope>
    <source>
        <strain evidence="3">CHK189-12415</strain>
    </source>
</reference>
<dbReference type="EMBL" id="DVHA01000122">
    <property type="protein sequence ID" value="HIR60684.1"/>
    <property type="molecule type" value="Genomic_DNA"/>
</dbReference>
<dbReference type="PANTHER" id="PTHR40032">
    <property type="entry name" value="EXPORTED PROTEIN-RELATED"/>
    <property type="match status" value="1"/>
</dbReference>
<dbReference type="AlphaFoldDB" id="A0A9D1J510"/>
<evidence type="ECO:0000313" key="4">
    <source>
        <dbReference type="Proteomes" id="UP000824241"/>
    </source>
</evidence>
<gene>
    <name evidence="3" type="ORF">IAB37_03815</name>
</gene>
<dbReference type="InterPro" id="IPR024301">
    <property type="entry name" value="Amidase_6"/>
</dbReference>
<evidence type="ECO:0000256" key="1">
    <source>
        <dbReference type="SAM" id="MobiDB-lite"/>
    </source>
</evidence>
<comment type="caution">
    <text evidence="3">The sequence shown here is derived from an EMBL/GenBank/DDBJ whole genome shotgun (WGS) entry which is preliminary data.</text>
</comment>
<proteinExistence type="predicted"/>
<organism evidence="3 4">
    <name type="scientific">Candidatus Faecivivens stercoravium</name>
    <dbReference type="NCBI Taxonomy" id="2840803"/>
    <lineage>
        <taxon>Bacteria</taxon>
        <taxon>Bacillati</taxon>
        <taxon>Bacillota</taxon>
        <taxon>Clostridia</taxon>
        <taxon>Eubacteriales</taxon>
        <taxon>Oscillospiraceae</taxon>
        <taxon>Oscillospiraceae incertae sedis</taxon>
        <taxon>Candidatus Faecivivens</taxon>
    </lineage>
</organism>
<dbReference type="Proteomes" id="UP000824241">
    <property type="component" value="Unassembled WGS sequence"/>
</dbReference>
<name>A0A9D1J510_9FIRM</name>